<organism evidence="2 3">
    <name type="scientific">Panaeolus cyanescens</name>
    <dbReference type="NCBI Taxonomy" id="181874"/>
    <lineage>
        <taxon>Eukaryota</taxon>
        <taxon>Fungi</taxon>
        <taxon>Dikarya</taxon>
        <taxon>Basidiomycota</taxon>
        <taxon>Agaricomycotina</taxon>
        <taxon>Agaricomycetes</taxon>
        <taxon>Agaricomycetidae</taxon>
        <taxon>Agaricales</taxon>
        <taxon>Agaricineae</taxon>
        <taxon>Galeropsidaceae</taxon>
        <taxon>Panaeolus</taxon>
    </lineage>
</organism>
<dbReference type="InParanoid" id="A0A409YCW0"/>
<reference evidence="2 3" key="1">
    <citation type="journal article" date="2018" name="Evol. Lett.">
        <title>Horizontal gene cluster transfer increased hallucinogenic mushroom diversity.</title>
        <authorList>
            <person name="Reynolds H.T."/>
            <person name="Vijayakumar V."/>
            <person name="Gluck-Thaler E."/>
            <person name="Korotkin H.B."/>
            <person name="Matheny P.B."/>
            <person name="Slot J.C."/>
        </authorList>
    </citation>
    <scope>NUCLEOTIDE SEQUENCE [LARGE SCALE GENOMIC DNA]</scope>
    <source>
        <strain evidence="2 3">2629</strain>
    </source>
</reference>
<feature type="compositionally biased region" description="Polar residues" evidence="1">
    <location>
        <begin position="117"/>
        <end position="140"/>
    </location>
</feature>
<comment type="caution">
    <text evidence="2">The sequence shown here is derived from an EMBL/GenBank/DDBJ whole genome shotgun (WGS) entry which is preliminary data.</text>
</comment>
<feature type="compositionally biased region" description="Polar residues" evidence="1">
    <location>
        <begin position="163"/>
        <end position="194"/>
    </location>
</feature>
<feature type="region of interest" description="Disordered" evidence="1">
    <location>
        <begin position="102"/>
        <end position="254"/>
    </location>
</feature>
<protein>
    <submittedName>
        <fullName evidence="2">Uncharacterized protein</fullName>
    </submittedName>
</protein>
<name>A0A409YCW0_9AGAR</name>
<feature type="region of interest" description="Disordered" evidence="1">
    <location>
        <begin position="1"/>
        <end position="31"/>
    </location>
</feature>
<proteinExistence type="predicted"/>
<feature type="compositionally biased region" description="Low complexity" evidence="1">
    <location>
        <begin position="18"/>
        <end position="31"/>
    </location>
</feature>
<evidence type="ECO:0000256" key="1">
    <source>
        <dbReference type="SAM" id="MobiDB-lite"/>
    </source>
</evidence>
<feature type="compositionally biased region" description="Polar residues" evidence="1">
    <location>
        <begin position="1"/>
        <end position="17"/>
    </location>
</feature>
<accession>A0A409YCW0</accession>
<dbReference type="Proteomes" id="UP000284842">
    <property type="component" value="Unassembled WGS sequence"/>
</dbReference>
<dbReference type="AlphaFoldDB" id="A0A409YCW0"/>
<keyword evidence="3" id="KW-1185">Reference proteome</keyword>
<dbReference type="OrthoDB" id="2794896at2759"/>
<sequence>MAFSNRFSFSEGTNTGDSHSSSSNLNYSYSHPFSVQQRPTRVASTSADEEDYLTELAEDVDDAWLNELLQCTGYFAPQSASDREYLQTPVVQSEWDAIEEASTTRASVASPDALDETSISESTPASSNSETHPASHQSSVDPEACDEVGPGPSATEPLDVQPLSPSTSQSAVLRDSTNQLTFTLQPSESSSNPTPVAKSSLRPKRKQVVAPLSNDFDEFEEGSSSSQRPTKRRKVQRKIGAAGQQGQGQSGTTTVAIPTAHDDAPVPVTQTRRLIRTSSEAMDTEAFNQLVADPNDSRRRYPQPLNPALTCPISHKVNGRRVRCGTELLRIDSAENHLVKVHRVPRNKHVSSAKISCPWEGCRQRMSGSVMRHVLAVHLQELHMICVKCRKPIHSRSEEAKKHMDKCWP</sequence>
<evidence type="ECO:0000313" key="3">
    <source>
        <dbReference type="Proteomes" id="UP000284842"/>
    </source>
</evidence>
<evidence type="ECO:0000313" key="2">
    <source>
        <dbReference type="EMBL" id="PPR00830.1"/>
    </source>
</evidence>
<dbReference type="EMBL" id="NHTK01001290">
    <property type="protein sequence ID" value="PPR00830.1"/>
    <property type="molecule type" value="Genomic_DNA"/>
</dbReference>
<gene>
    <name evidence="2" type="ORF">CVT24_000817</name>
</gene>